<keyword evidence="4 9" id="KW-0808">Transferase</keyword>
<dbReference type="PROSITE" id="PS00599">
    <property type="entry name" value="AA_TRANSFER_CLASS_2"/>
    <property type="match status" value="1"/>
</dbReference>
<accession>A0AAD8XUY3</accession>
<evidence type="ECO:0000313" key="9">
    <source>
        <dbReference type="EMBL" id="KAK1733816.1"/>
    </source>
</evidence>
<dbReference type="AlphaFoldDB" id="A0AAD8XUY3"/>
<comment type="caution">
    <text evidence="9">The sequence shown here is derived from an EMBL/GenBank/DDBJ whole genome shotgun (WGS) entry which is preliminary data.</text>
</comment>
<dbReference type="SUPFAM" id="SSF53383">
    <property type="entry name" value="PLP-dependent transferases"/>
    <property type="match status" value="1"/>
</dbReference>
<dbReference type="GO" id="GO:0017059">
    <property type="term" value="C:serine palmitoyltransferase complex"/>
    <property type="evidence" value="ECO:0007669"/>
    <property type="project" value="TreeGrafter"/>
</dbReference>
<dbReference type="InterPro" id="IPR015424">
    <property type="entry name" value="PyrdxlP-dep_Trfase"/>
</dbReference>
<feature type="region of interest" description="Disordered" evidence="7">
    <location>
        <begin position="46"/>
        <end position="76"/>
    </location>
</feature>
<dbReference type="InterPro" id="IPR050087">
    <property type="entry name" value="AON_synthase_class-II"/>
</dbReference>
<evidence type="ECO:0000256" key="7">
    <source>
        <dbReference type="SAM" id="MobiDB-lite"/>
    </source>
</evidence>
<comment type="cofactor">
    <cofactor evidence="1">
        <name>pyridoxal 5'-phosphate</name>
        <dbReference type="ChEBI" id="CHEBI:597326"/>
    </cofactor>
</comment>
<dbReference type="Pfam" id="PF00155">
    <property type="entry name" value="Aminotran_1_2"/>
    <property type="match status" value="1"/>
</dbReference>
<feature type="region of interest" description="Disordered" evidence="7">
    <location>
        <begin position="1"/>
        <end position="23"/>
    </location>
</feature>
<keyword evidence="10" id="KW-1185">Reference proteome</keyword>
<dbReference type="InterPro" id="IPR004839">
    <property type="entry name" value="Aminotransferase_I/II_large"/>
</dbReference>
<dbReference type="GO" id="GO:0004758">
    <property type="term" value="F:serine C-palmitoyltransferase activity"/>
    <property type="evidence" value="ECO:0007669"/>
    <property type="project" value="UniProtKB-EC"/>
</dbReference>
<evidence type="ECO:0000256" key="5">
    <source>
        <dbReference type="ARBA" id="ARBA00022898"/>
    </source>
</evidence>
<evidence type="ECO:0000256" key="4">
    <source>
        <dbReference type="ARBA" id="ARBA00022679"/>
    </source>
</evidence>
<dbReference type="CDD" id="cd06454">
    <property type="entry name" value="KBL_like"/>
    <property type="match status" value="1"/>
</dbReference>
<dbReference type="InterPro" id="IPR015421">
    <property type="entry name" value="PyrdxlP-dep_Trfase_major"/>
</dbReference>
<dbReference type="Gene3D" id="3.90.1150.10">
    <property type="entry name" value="Aspartate Aminotransferase, domain 1"/>
    <property type="match status" value="1"/>
</dbReference>
<dbReference type="EMBL" id="JATAAI010000044">
    <property type="protein sequence ID" value="KAK1733816.1"/>
    <property type="molecule type" value="Genomic_DNA"/>
</dbReference>
<evidence type="ECO:0000259" key="8">
    <source>
        <dbReference type="Pfam" id="PF00155"/>
    </source>
</evidence>
<evidence type="ECO:0000256" key="6">
    <source>
        <dbReference type="ARBA" id="ARBA00048528"/>
    </source>
</evidence>
<dbReference type="EC" id="2.3.1.50" evidence="3"/>
<feature type="domain" description="Aminotransferase class I/classII large" evidence="8">
    <location>
        <begin position="298"/>
        <end position="659"/>
    </location>
</feature>
<organism evidence="9 10">
    <name type="scientific">Skeletonema marinoi</name>
    <dbReference type="NCBI Taxonomy" id="267567"/>
    <lineage>
        <taxon>Eukaryota</taxon>
        <taxon>Sar</taxon>
        <taxon>Stramenopiles</taxon>
        <taxon>Ochrophyta</taxon>
        <taxon>Bacillariophyta</taxon>
        <taxon>Coscinodiscophyceae</taxon>
        <taxon>Thalassiosirophycidae</taxon>
        <taxon>Thalassiosirales</taxon>
        <taxon>Skeletonemataceae</taxon>
        <taxon>Skeletonema</taxon>
        <taxon>Skeletonema marinoi-dohrnii complex</taxon>
    </lineage>
</organism>
<dbReference type="InterPro" id="IPR001917">
    <property type="entry name" value="Aminotrans_II_pyridoxalP_BS"/>
</dbReference>
<gene>
    <name evidence="9" type="ORF">QTG54_015513</name>
</gene>
<evidence type="ECO:0000256" key="3">
    <source>
        <dbReference type="ARBA" id="ARBA00013220"/>
    </source>
</evidence>
<dbReference type="InterPro" id="IPR015422">
    <property type="entry name" value="PyrdxlP-dep_Trfase_small"/>
</dbReference>
<dbReference type="Proteomes" id="UP001224775">
    <property type="component" value="Unassembled WGS sequence"/>
</dbReference>
<dbReference type="GO" id="GO:0046512">
    <property type="term" value="P:sphingosine biosynthetic process"/>
    <property type="evidence" value="ECO:0007669"/>
    <property type="project" value="TreeGrafter"/>
</dbReference>
<evidence type="ECO:0000313" key="10">
    <source>
        <dbReference type="Proteomes" id="UP001224775"/>
    </source>
</evidence>
<keyword evidence="5" id="KW-0663">Pyridoxal phosphate</keyword>
<protein>
    <recommendedName>
        <fullName evidence="3">serine C-palmitoyltransferase</fullName>
        <ecNumber evidence="3">2.3.1.50</ecNumber>
    </recommendedName>
</protein>
<dbReference type="Gene3D" id="3.40.640.10">
    <property type="entry name" value="Type I PLP-dependent aspartate aminotransferase-like (Major domain)"/>
    <property type="match status" value="1"/>
</dbReference>
<name>A0AAD8XUY3_9STRA</name>
<feature type="compositionally biased region" description="Low complexity" evidence="7">
    <location>
        <begin position="53"/>
        <end position="76"/>
    </location>
</feature>
<dbReference type="GO" id="GO:0030170">
    <property type="term" value="F:pyridoxal phosphate binding"/>
    <property type="evidence" value="ECO:0007669"/>
    <property type="project" value="InterPro"/>
</dbReference>
<dbReference type="GO" id="GO:0016020">
    <property type="term" value="C:membrane"/>
    <property type="evidence" value="ECO:0007669"/>
    <property type="project" value="GOC"/>
</dbReference>
<reference evidence="9" key="1">
    <citation type="submission" date="2023-06" db="EMBL/GenBank/DDBJ databases">
        <title>Survivors Of The Sea: Transcriptome response of Skeletonema marinoi to long-term dormancy.</title>
        <authorList>
            <person name="Pinder M.I.M."/>
            <person name="Kourtchenko O."/>
            <person name="Robertson E.K."/>
            <person name="Larsson T."/>
            <person name="Maumus F."/>
            <person name="Osuna-Cruz C.M."/>
            <person name="Vancaester E."/>
            <person name="Stenow R."/>
            <person name="Vandepoele K."/>
            <person name="Ploug H."/>
            <person name="Bruchert V."/>
            <person name="Godhe A."/>
            <person name="Topel M."/>
        </authorList>
    </citation>
    <scope>NUCLEOTIDE SEQUENCE</scope>
    <source>
        <strain evidence="9">R05AC</strain>
    </source>
</reference>
<dbReference type="GO" id="GO:0046513">
    <property type="term" value="P:ceramide biosynthetic process"/>
    <property type="evidence" value="ECO:0007669"/>
    <property type="project" value="TreeGrafter"/>
</dbReference>
<dbReference type="PANTHER" id="PTHR13693">
    <property type="entry name" value="CLASS II AMINOTRANSFERASE/8-AMINO-7-OXONONANOATE SYNTHASE"/>
    <property type="match status" value="1"/>
</dbReference>
<comment type="similarity">
    <text evidence="2">Belongs to the class-II pyridoxal-phosphate-dependent aminotransferase family.</text>
</comment>
<comment type="catalytic activity">
    <reaction evidence="6">
        <text>L-serine + hexadecanoyl-CoA + H(+) = 3-oxosphinganine + CO2 + CoA</text>
        <dbReference type="Rhea" id="RHEA:14761"/>
        <dbReference type="ChEBI" id="CHEBI:15378"/>
        <dbReference type="ChEBI" id="CHEBI:16526"/>
        <dbReference type="ChEBI" id="CHEBI:33384"/>
        <dbReference type="ChEBI" id="CHEBI:57287"/>
        <dbReference type="ChEBI" id="CHEBI:57379"/>
        <dbReference type="ChEBI" id="CHEBI:58299"/>
        <dbReference type="EC" id="2.3.1.50"/>
    </reaction>
</comment>
<proteinExistence type="inferred from homology"/>
<evidence type="ECO:0000256" key="2">
    <source>
        <dbReference type="ARBA" id="ARBA00008392"/>
    </source>
</evidence>
<keyword evidence="9" id="KW-0012">Acyltransferase</keyword>
<sequence length="676" mass="74571">MVLQPRLPSSSSSGEYSNDNATKKYLSPAAASTLISSFDEDDEKMIGELDSTVASSAPSSPKGSVSTASSSSSPGDLSAALQQRLAAVATTAYYEKHEDPYADVRERMEALSLRDKLRFAYHNTAATDSDNQDDKIAAMMMEPGKACGPHQDITVFAAITTYLGYIVLIVTGHIRDVCANIFRKGRYFRSAQKKKQQQINNSVGNYPSDDFTKYSPLLKSWENFYTRRLYHRIQDCFNRPIASRPCAIISVLERVSFDGNKTMSILGKLSNLRNASRQLSYENGEHYDETSDGRVVRKCLNLGSYNYLGFADDWDITCREGVTQSLINLPSSVGSSRLEYGTTSLHRSVERIVASFVGKEDAVVLNMGFNTNATIIPTLMTSGGDLIVSDELNHTSIVNGARASGAAIRTFRHNDSADLELTLREAIVYGQPRTRRPWNRILVVVEGIYSMEGEYCDLRNIVSVSKKYGAYVYLDEAHSIGAMGPSGRGCCEYTGVDPSEVDVLMGTFTKSFGGMGGYVAADKRVIDMLRKECAGSAYHNSLSPVVCQQIISSFQVIMGQDGTNIGKRKLNALRDNSNYFRMRLTDMGLHVLGHFDSPIMPVMLYNPTKIAAFSRECLKRGLAVVVVGFPAVPILMSRARFCISAGHTRDELDRALEELDEIADLLKLRYARSTFG</sequence>
<evidence type="ECO:0000256" key="1">
    <source>
        <dbReference type="ARBA" id="ARBA00001933"/>
    </source>
</evidence>
<dbReference type="PANTHER" id="PTHR13693:SF3">
    <property type="entry name" value="LD36009P"/>
    <property type="match status" value="1"/>
</dbReference>